<gene>
    <name evidence="1" type="ORF">SAMN04489842_2201</name>
</gene>
<evidence type="ECO:0000313" key="2">
    <source>
        <dbReference type="Proteomes" id="UP000198848"/>
    </source>
</evidence>
<dbReference type="EMBL" id="FNLC01000002">
    <property type="protein sequence ID" value="SDR06726.1"/>
    <property type="molecule type" value="Genomic_DNA"/>
</dbReference>
<dbReference type="Proteomes" id="UP000198848">
    <property type="component" value="Unassembled WGS sequence"/>
</dbReference>
<accession>A0A1H1G1J1</accession>
<sequence length="49" mass="5516">MTFSLNLCYKMRTYSAEEIAEMTRTDRGIIEEGDQALLRLSPTESGAES</sequence>
<keyword evidence="2" id="KW-1185">Reference proteome</keyword>
<proteinExistence type="predicted"/>
<reference evidence="2" key="1">
    <citation type="submission" date="2016-10" db="EMBL/GenBank/DDBJ databases">
        <authorList>
            <person name="Varghese N."/>
            <person name="Submissions S."/>
        </authorList>
    </citation>
    <scope>NUCLEOTIDE SEQUENCE [LARGE SCALE GENOMIC DNA]</scope>
    <source>
        <strain evidence="2">DSM 24767</strain>
    </source>
</reference>
<protein>
    <submittedName>
        <fullName evidence="1">Uncharacterized protein</fullName>
    </submittedName>
</protein>
<dbReference type="AlphaFoldDB" id="A0A1H1G1J1"/>
<name>A0A1H1G1J1_NATTX</name>
<evidence type="ECO:0000313" key="1">
    <source>
        <dbReference type="EMBL" id="SDR06726.1"/>
    </source>
</evidence>
<organism evidence="1 2">
    <name type="scientific">Natronobacterium texcoconense</name>
    <dbReference type="NCBI Taxonomy" id="1095778"/>
    <lineage>
        <taxon>Archaea</taxon>
        <taxon>Methanobacteriati</taxon>
        <taxon>Methanobacteriota</taxon>
        <taxon>Stenosarchaea group</taxon>
        <taxon>Halobacteria</taxon>
        <taxon>Halobacteriales</taxon>
        <taxon>Natrialbaceae</taxon>
        <taxon>Natronobacterium</taxon>
    </lineage>
</organism>